<protein>
    <submittedName>
        <fullName evidence="1">Neurexin-2</fullName>
    </submittedName>
</protein>
<dbReference type="AlphaFoldDB" id="A0A8X6HV60"/>
<dbReference type="Proteomes" id="UP000887116">
    <property type="component" value="Unassembled WGS sequence"/>
</dbReference>
<reference evidence="1" key="1">
    <citation type="submission" date="2020-07" db="EMBL/GenBank/DDBJ databases">
        <title>Multicomponent nature underlies the extraordinary mechanical properties of spider dragline silk.</title>
        <authorList>
            <person name="Kono N."/>
            <person name="Nakamura H."/>
            <person name="Mori M."/>
            <person name="Yoshida Y."/>
            <person name="Ohtoshi R."/>
            <person name="Malay A.D."/>
            <person name="Moran D.A.P."/>
            <person name="Tomita M."/>
            <person name="Numata K."/>
            <person name="Arakawa K."/>
        </authorList>
    </citation>
    <scope>NUCLEOTIDE SEQUENCE</scope>
</reference>
<accession>A0A8X6HV60</accession>
<dbReference type="InterPro" id="IPR013320">
    <property type="entry name" value="ConA-like_dom_sf"/>
</dbReference>
<keyword evidence="2" id="KW-1185">Reference proteome</keyword>
<evidence type="ECO:0000313" key="1">
    <source>
        <dbReference type="EMBL" id="GFR30228.1"/>
    </source>
</evidence>
<sequence>MACTPLRCEIIFFCRVGSFCTVLLSVTIDGVFTERGSTAGSFSMLSTSVIYVGGTAPNTAAQLLPASRVRSNFIGCVRKMAAPLDETAFVKFVLNI</sequence>
<organism evidence="1 2">
    <name type="scientific">Trichonephila clavata</name>
    <name type="common">Joro spider</name>
    <name type="synonym">Nephila clavata</name>
    <dbReference type="NCBI Taxonomy" id="2740835"/>
    <lineage>
        <taxon>Eukaryota</taxon>
        <taxon>Metazoa</taxon>
        <taxon>Ecdysozoa</taxon>
        <taxon>Arthropoda</taxon>
        <taxon>Chelicerata</taxon>
        <taxon>Arachnida</taxon>
        <taxon>Araneae</taxon>
        <taxon>Araneomorphae</taxon>
        <taxon>Entelegynae</taxon>
        <taxon>Araneoidea</taxon>
        <taxon>Nephilidae</taxon>
        <taxon>Trichonephila</taxon>
    </lineage>
</organism>
<dbReference type="SUPFAM" id="SSF49899">
    <property type="entry name" value="Concanavalin A-like lectins/glucanases"/>
    <property type="match status" value="1"/>
</dbReference>
<name>A0A8X6HV60_TRICU</name>
<comment type="caution">
    <text evidence="1">The sequence shown here is derived from an EMBL/GenBank/DDBJ whole genome shotgun (WGS) entry which is preliminary data.</text>
</comment>
<dbReference type="Gene3D" id="2.60.120.200">
    <property type="match status" value="1"/>
</dbReference>
<evidence type="ECO:0000313" key="2">
    <source>
        <dbReference type="Proteomes" id="UP000887116"/>
    </source>
</evidence>
<dbReference type="EMBL" id="BMAO01009341">
    <property type="protein sequence ID" value="GFR30228.1"/>
    <property type="molecule type" value="Genomic_DNA"/>
</dbReference>
<proteinExistence type="predicted"/>
<dbReference type="OrthoDB" id="6275838at2759"/>
<gene>
    <name evidence="1" type="primary">NCL1_37706</name>
    <name evidence="1" type="ORF">TNCT_352871</name>
</gene>